<accession>A0A0F9TGI2</accession>
<feature type="transmembrane region" description="Helical" evidence="1">
    <location>
        <begin position="137"/>
        <end position="155"/>
    </location>
</feature>
<proteinExistence type="predicted"/>
<dbReference type="AlphaFoldDB" id="A0A0F9TGI2"/>
<reference evidence="2" key="1">
    <citation type="journal article" date="2015" name="Nature">
        <title>Complex archaea that bridge the gap between prokaryotes and eukaryotes.</title>
        <authorList>
            <person name="Spang A."/>
            <person name="Saw J.H."/>
            <person name="Jorgensen S.L."/>
            <person name="Zaremba-Niedzwiedzka K."/>
            <person name="Martijn J."/>
            <person name="Lind A.E."/>
            <person name="van Eijk R."/>
            <person name="Schleper C."/>
            <person name="Guy L."/>
            <person name="Ettema T.J."/>
        </authorList>
    </citation>
    <scope>NUCLEOTIDE SEQUENCE</scope>
</reference>
<keyword evidence="1" id="KW-0812">Transmembrane</keyword>
<evidence type="ECO:0000313" key="2">
    <source>
        <dbReference type="EMBL" id="KKN48091.1"/>
    </source>
</evidence>
<dbReference type="EMBL" id="LAZR01001239">
    <property type="protein sequence ID" value="KKN48091.1"/>
    <property type="molecule type" value="Genomic_DNA"/>
</dbReference>
<evidence type="ECO:0000256" key="1">
    <source>
        <dbReference type="SAM" id="Phobius"/>
    </source>
</evidence>
<sequence length="156" mass="17807">MQTAQMFYNFAPVSLVMTVFVLEKYEKIAMSPKYLGTMLVLFIIMCVGYFILIPEVNLSVYPGIVDTITNKYLFIFVNLIRIALFIYVVYRYAMVVKKVEKETKKRIQWFFMGVTIIAIGVFVNLIGGLIGNILFEILALIILDIGMGSIVKGFFV</sequence>
<organism evidence="2">
    <name type="scientific">marine sediment metagenome</name>
    <dbReference type="NCBI Taxonomy" id="412755"/>
    <lineage>
        <taxon>unclassified sequences</taxon>
        <taxon>metagenomes</taxon>
        <taxon>ecological metagenomes</taxon>
    </lineage>
</organism>
<keyword evidence="1" id="KW-1133">Transmembrane helix</keyword>
<feature type="transmembrane region" description="Helical" evidence="1">
    <location>
        <begin position="110"/>
        <end position="131"/>
    </location>
</feature>
<protein>
    <submittedName>
        <fullName evidence="2">Uncharacterized protein</fullName>
    </submittedName>
</protein>
<comment type="caution">
    <text evidence="2">The sequence shown here is derived from an EMBL/GenBank/DDBJ whole genome shotgun (WGS) entry which is preliminary data.</text>
</comment>
<feature type="transmembrane region" description="Helical" evidence="1">
    <location>
        <begin position="34"/>
        <end position="52"/>
    </location>
</feature>
<name>A0A0F9TGI2_9ZZZZ</name>
<feature type="transmembrane region" description="Helical" evidence="1">
    <location>
        <begin position="72"/>
        <end position="90"/>
    </location>
</feature>
<gene>
    <name evidence="2" type="ORF">LCGC14_0656230</name>
</gene>
<keyword evidence="1" id="KW-0472">Membrane</keyword>